<evidence type="ECO:0000313" key="3">
    <source>
        <dbReference type="EMBL" id="CAB4885798.1"/>
    </source>
</evidence>
<accession>A0A6J7EWD2</accession>
<dbReference type="AlphaFoldDB" id="A0A6J7EWD2"/>
<feature type="region of interest" description="Disordered" evidence="1">
    <location>
        <begin position="228"/>
        <end position="260"/>
    </location>
</feature>
<feature type="compositionally biased region" description="Pro residues" evidence="1">
    <location>
        <begin position="228"/>
        <end position="237"/>
    </location>
</feature>
<reference evidence="3" key="1">
    <citation type="submission" date="2020-05" db="EMBL/GenBank/DDBJ databases">
        <authorList>
            <person name="Chiriac C."/>
            <person name="Salcher M."/>
            <person name="Ghai R."/>
            <person name="Kavagutti S V."/>
        </authorList>
    </citation>
    <scope>NUCLEOTIDE SEQUENCE</scope>
</reference>
<name>A0A6J7EWD2_9ZZZZ</name>
<dbReference type="EMBL" id="CAFBLP010000063">
    <property type="protein sequence ID" value="CAB4885798.1"/>
    <property type="molecule type" value="Genomic_DNA"/>
</dbReference>
<proteinExistence type="predicted"/>
<keyword evidence="2" id="KW-1133">Transmembrane helix</keyword>
<sequence length="260" mass="26222">MSAAPSGSAPSGSAPLAPRRRDLLMVALVLLIGALGAGAVIMMRAASQYSGAVVHLQRAPVGCDTEFDFTGTGTFTFYVETAGRIGALRGDCPNTETAYERPSGSALPEVVLTLVDADGATVSLDRTSDASYDVGGFSGTSVRSLTISEPGSYVLSVSSEDTDFVISVGRDPKSNRDQLRLIGLVVAIAGLSIAGVVAVLGLRRRAAPPADGGGGAYGAAAAPPPAWAPVVYPPAPVQPGIGQPGTGLPAPTWEPPHPSG</sequence>
<protein>
    <submittedName>
        <fullName evidence="3">Unannotated protein</fullName>
    </submittedName>
</protein>
<organism evidence="3">
    <name type="scientific">freshwater metagenome</name>
    <dbReference type="NCBI Taxonomy" id="449393"/>
    <lineage>
        <taxon>unclassified sequences</taxon>
        <taxon>metagenomes</taxon>
        <taxon>ecological metagenomes</taxon>
    </lineage>
</organism>
<feature type="transmembrane region" description="Helical" evidence="2">
    <location>
        <begin position="181"/>
        <end position="202"/>
    </location>
</feature>
<gene>
    <name evidence="3" type="ORF">UFOPK3376_02188</name>
</gene>
<evidence type="ECO:0000256" key="2">
    <source>
        <dbReference type="SAM" id="Phobius"/>
    </source>
</evidence>
<keyword evidence="2" id="KW-0812">Transmembrane</keyword>
<keyword evidence="2" id="KW-0472">Membrane</keyword>
<feature type="transmembrane region" description="Helical" evidence="2">
    <location>
        <begin position="23"/>
        <end position="42"/>
    </location>
</feature>
<evidence type="ECO:0000256" key="1">
    <source>
        <dbReference type="SAM" id="MobiDB-lite"/>
    </source>
</evidence>